<feature type="transmembrane region" description="Helical" evidence="1">
    <location>
        <begin position="202"/>
        <end position="220"/>
    </location>
</feature>
<feature type="transmembrane region" description="Helical" evidence="1">
    <location>
        <begin position="53"/>
        <end position="83"/>
    </location>
</feature>
<dbReference type="Pfam" id="PF02517">
    <property type="entry name" value="Rce1-like"/>
    <property type="match status" value="1"/>
</dbReference>
<keyword evidence="1" id="KW-1133">Transmembrane helix</keyword>
<organism evidence="3">
    <name type="scientific">marine sediment metagenome</name>
    <dbReference type="NCBI Taxonomy" id="412755"/>
    <lineage>
        <taxon>unclassified sequences</taxon>
        <taxon>metagenomes</taxon>
        <taxon>ecological metagenomes</taxon>
    </lineage>
</organism>
<comment type="caution">
    <text evidence="3">The sequence shown here is derived from an EMBL/GenBank/DDBJ whole genome shotgun (WGS) entry which is preliminary data.</text>
</comment>
<dbReference type="AlphaFoldDB" id="X1H9Y2"/>
<protein>
    <recommendedName>
        <fullName evidence="2">CAAX prenyl protease 2/Lysostaphin resistance protein A-like domain-containing protein</fullName>
    </recommendedName>
</protein>
<dbReference type="GO" id="GO:0080120">
    <property type="term" value="P:CAAX-box protein maturation"/>
    <property type="evidence" value="ECO:0007669"/>
    <property type="project" value="UniProtKB-ARBA"/>
</dbReference>
<feature type="domain" description="CAAX prenyl protease 2/Lysostaphin resistance protein A-like" evidence="2">
    <location>
        <begin position="148"/>
        <end position="237"/>
    </location>
</feature>
<name>X1H9Y2_9ZZZZ</name>
<feature type="transmembrane region" description="Helical" evidence="1">
    <location>
        <begin position="104"/>
        <end position="127"/>
    </location>
</feature>
<feature type="transmembrane region" description="Helical" evidence="1">
    <location>
        <begin position="12"/>
        <end position="33"/>
    </location>
</feature>
<gene>
    <name evidence="3" type="ORF">S03H2_30131</name>
</gene>
<keyword evidence="1" id="KW-0812">Transmembrane</keyword>
<proteinExistence type="predicted"/>
<evidence type="ECO:0000259" key="2">
    <source>
        <dbReference type="Pfam" id="PF02517"/>
    </source>
</evidence>
<dbReference type="GO" id="GO:0004175">
    <property type="term" value="F:endopeptidase activity"/>
    <property type="evidence" value="ECO:0007669"/>
    <property type="project" value="UniProtKB-ARBA"/>
</dbReference>
<sequence>MDFDAKKPSHIFALVILVVAFAMVILLPIYSFFNAPLSIDSTQIEVASGLFRMIVEIIALLIQILLVAIGIFIIVPFIWYFLVNKLSFKEILFRIKLRKEGMDMAIFWGIVSMVSMFAILFVIGIILTLYGVDLDESSNIADLEQLFSLPSIFLIVAFQPIGEEIFFRGFLLDKINAMAGRETAIVLTSILFGMAHLTYGNIYPAILTGILGLILAYMVLKTKNLVTAIVAHIFFNVASVTLYIIGQSFMP</sequence>
<dbReference type="InterPro" id="IPR052710">
    <property type="entry name" value="CAAX_protease"/>
</dbReference>
<dbReference type="EMBL" id="BARU01018217">
    <property type="protein sequence ID" value="GAH53880.1"/>
    <property type="molecule type" value="Genomic_DNA"/>
</dbReference>
<reference evidence="3" key="1">
    <citation type="journal article" date="2014" name="Front. Microbiol.">
        <title>High frequency of phylogenetically diverse reductive dehalogenase-homologous genes in deep subseafloor sedimentary metagenomes.</title>
        <authorList>
            <person name="Kawai M."/>
            <person name="Futagami T."/>
            <person name="Toyoda A."/>
            <person name="Takaki Y."/>
            <person name="Nishi S."/>
            <person name="Hori S."/>
            <person name="Arai W."/>
            <person name="Tsubouchi T."/>
            <person name="Morono Y."/>
            <person name="Uchiyama I."/>
            <person name="Ito T."/>
            <person name="Fujiyama A."/>
            <person name="Inagaki F."/>
            <person name="Takami H."/>
        </authorList>
    </citation>
    <scope>NUCLEOTIDE SEQUENCE</scope>
    <source>
        <strain evidence="3">Expedition CK06-06</strain>
    </source>
</reference>
<dbReference type="PANTHER" id="PTHR36435:SF1">
    <property type="entry name" value="CAAX AMINO TERMINAL PROTEASE FAMILY PROTEIN"/>
    <property type="match status" value="1"/>
</dbReference>
<evidence type="ECO:0000313" key="3">
    <source>
        <dbReference type="EMBL" id="GAH53880.1"/>
    </source>
</evidence>
<accession>X1H9Y2</accession>
<evidence type="ECO:0000256" key="1">
    <source>
        <dbReference type="SAM" id="Phobius"/>
    </source>
</evidence>
<keyword evidence="1" id="KW-0472">Membrane</keyword>
<dbReference type="InterPro" id="IPR003675">
    <property type="entry name" value="Rce1/LyrA-like_dom"/>
</dbReference>
<feature type="transmembrane region" description="Helical" evidence="1">
    <location>
        <begin position="225"/>
        <end position="245"/>
    </location>
</feature>
<dbReference type="PANTHER" id="PTHR36435">
    <property type="entry name" value="SLR1288 PROTEIN"/>
    <property type="match status" value="1"/>
</dbReference>